<proteinExistence type="predicted"/>
<evidence type="ECO:0000313" key="1">
    <source>
        <dbReference type="EMBL" id="KAF8416456.1"/>
    </source>
</evidence>
<protein>
    <submittedName>
        <fullName evidence="2">Uncharacterized protein</fullName>
    </submittedName>
</protein>
<evidence type="ECO:0000313" key="3">
    <source>
        <dbReference type="Proteomes" id="UP001194468"/>
    </source>
</evidence>
<dbReference type="Proteomes" id="UP001194468">
    <property type="component" value="Unassembled WGS sequence"/>
</dbReference>
<comment type="caution">
    <text evidence="2">The sequence shown here is derived from an EMBL/GenBank/DDBJ whole genome shotgun (WGS) entry which is preliminary data.</text>
</comment>
<reference evidence="2" key="1">
    <citation type="submission" date="2019-10" db="EMBL/GenBank/DDBJ databases">
        <authorList>
            <consortium name="DOE Joint Genome Institute"/>
            <person name="Kuo A."/>
            <person name="Miyauchi S."/>
            <person name="Kiss E."/>
            <person name="Drula E."/>
            <person name="Kohler A."/>
            <person name="Sanchez-Garcia M."/>
            <person name="Andreopoulos B."/>
            <person name="Barry K.W."/>
            <person name="Bonito G."/>
            <person name="Buee M."/>
            <person name="Carver A."/>
            <person name="Chen C."/>
            <person name="Cichocki N."/>
            <person name="Clum A."/>
            <person name="Culley D."/>
            <person name="Crous P.W."/>
            <person name="Fauchery L."/>
            <person name="Girlanda M."/>
            <person name="Hayes R."/>
            <person name="Keri Z."/>
            <person name="LaButti K."/>
            <person name="Lipzen A."/>
            <person name="Lombard V."/>
            <person name="Magnuson J."/>
            <person name="Maillard F."/>
            <person name="Morin E."/>
            <person name="Murat C."/>
            <person name="Nolan M."/>
            <person name="Ohm R."/>
            <person name="Pangilinan J."/>
            <person name="Pereira M."/>
            <person name="Perotto S."/>
            <person name="Peter M."/>
            <person name="Riley R."/>
            <person name="Sitrit Y."/>
            <person name="Stielow B."/>
            <person name="Szollosi G."/>
            <person name="Zifcakova L."/>
            <person name="Stursova M."/>
            <person name="Spatafora J.W."/>
            <person name="Tedersoo L."/>
            <person name="Vaario L.-M."/>
            <person name="Yamada A."/>
            <person name="Yan M."/>
            <person name="Wang P."/>
            <person name="Xu J."/>
            <person name="Bruns T."/>
            <person name="Baldrian P."/>
            <person name="Vilgalys R."/>
            <person name="Henrissat B."/>
            <person name="Grigoriev I.V."/>
            <person name="Hibbett D."/>
            <person name="Nagy L.G."/>
            <person name="Martin F.M."/>
        </authorList>
    </citation>
    <scope>NUCLEOTIDE SEQUENCE</scope>
    <source>
        <strain evidence="2">BED1</strain>
    </source>
</reference>
<sequence length="91" mass="9840">MAAGITHSMSPERLAQVSVSVPKVLILSAAEDIVIPAAEGANLKRHMPEAEFLGRRQDMLYAPSTGSGATNCWKMCSSKERKRLESMLAPL</sequence>
<name>A0AAD4GCH5_BOLED</name>
<dbReference type="AlphaFoldDB" id="A0AAD4GCH5"/>
<organism evidence="2 3">
    <name type="scientific">Boletus edulis BED1</name>
    <dbReference type="NCBI Taxonomy" id="1328754"/>
    <lineage>
        <taxon>Eukaryota</taxon>
        <taxon>Fungi</taxon>
        <taxon>Dikarya</taxon>
        <taxon>Basidiomycota</taxon>
        <taxon>Agaricomycotina</taxon>
        <taxon>Agaricomycetes</taxon>
        <taxon>Agaricomycetidae</taxon>
        <taxon>Boletales</taxon>
        <taxon>Boletineae</taxon>
        <taxon>Boletaceae</taxon>
        <taxon>Boletoideae</taxon>
        <taxon>Boletus</taxon>
    </lineage>
</organism>
<dbReference type="EMBL" id="WHUW01000256">
    <property type="protein sequence ID" value="KAF8416456.1"/>
    <property type="molecule type" value="Genomic_DNA"/>
</dbReference>
<gene>
    <name evidence="2" type="ORF">L210DRAFT_3545759</name>
    <name evidence="1" type="ORF">L210DRAFT_3582670</name>
</gene>
<evidence type="ECO:0000313" key="2">
    <source>
        <dbReference type="EMBL" id="KAF8437475.1"/>
    </source>
</evidence>
<dbReference type="EMBL" id="WHUW01000018">
    <property type="protein sequence ID" value="KAF8437475.1"/>
    <property type="molecule type" value="Genomic_DNA"/>
</dbReference>
<reference evidence="2" key="2">
    <citation type="journal article" date="2020" name="Nat. Commun.">
        <title>Large-scale genome sequencing of mycorrhizal fungi provides insights into the early evolution of symbiotic traits.</title>
        <authorList>
            <person name="Miyauchi S."/>
            <person name="Kiss E."/>
            <person name="Kuo A."/>
            <person name="Drula E."/>
            <person name="Kohler A."/>
            <person name="Sanchez-Garcia M."/>
            <person name="Morin E."/>
            <person name="Andreopoulos B."/>
            <person name="Barry K.W."/>
            <person name="Bonito G."/>
            <person name="Buee M."/>
            <person name="Carver A."/>
            <person name="Chen C."/>
            <person name="Cichocki N."/>
            <person name="Clum A."/>
            <person name="Culley D."/>
            <person name="Crous P.W."/>
            <person name="Fauchery L."/>
            <person name="Girlanda M."/>
            <person name="Hayes R.D."/>
            <person name="Keri Z."/>
            <person name="LaButti K."/>
            <person name="Lipzen A."/>
            <person name="Lombard V."/>
            <person name="Magnuson J."/>
            <person name="Maillard F."/>
            <person name="Murat C."/>
            <person name="Nolan M."/>
            <person name="Ohm R.A."/>
            <person name="Pangilinan J."/>
            <person name="Pereira M.F."/>
            <person name="Perotto S."/>
            <person name="Peter M."/>
            <person name="Pfister S."/>
            <person name="Riley R."/>
            <person name="Sitrit Y."/>
            <person name="Stielow J.B."/>
            <person name="Szollosi G."/>
            <person name="Zifcakova L."/>
            <person name="Stursova M."/>
            <person name="Spatafora J.W."/>
            <person name="Tedersoo L."/>
            <person name="Vaario L.M."/>
            <person name="Yamada A."/>
            <person name="Yan M."/>
            <person name="Wang P."/>
            <person name="Xu J."/>
            <person name="Bruns T."/>
            <person name="Baldrian P."/>
            <person name="Vilgalys R."/>
            <person name="Dunand C."/>
            <person name="Henrissat B."/>
            <person name="Grigoriev I.V."/>
            <person name="Hibbett D."/>
            <person name="Nagy L.G."/>
            <person name="Martin F.M."/>
        </authorList>
    </citation>
    <scope>NUCLEOTIDE SEQUENCE</scope>
    <source>
        <strain evidence="2">BED1</strain>
    </source>
</reference>
<feature type="non-terminal residue" evidence="2">
    <location>
        <position position="91"/>
    </location>
</feature>
<accession>A0AAD4GCH5</accession>
<keyword evidence="3" id="KW-1185">Reference proteome</keyword>